<keyword evidence="1" id="KW-0812">Transmembrane</keyword>
<gene>
    <name evidence="3" type="ORF">HPLM_LOCUS4075</name>
</gene>
<proteinExistence type="predicted"/>
<keyword evidence="4" id="KW-1185">Reference proteome</keyword>
<protein>
    <submittedName>
        <fullName evidence="5">Salivary secreted protein</fullName>
    </submittedName>
</protein>
<accession>A0A0N4W2V2</accession>
<sequence>MKLRCAILLVPFLYLATAQGCKYIRYETPAEAERRAIFERCLVSCSESSQDPNPCHNCMVPYKAYGCLLKKEEQMNQLAALLLLVIQLVALSLAQYGYGYDSYGDPEPGYDASAIMGRIEGALMGAVDGIFMG</sequence>
<evidence type="ECO:0000256" key="1">
    <source>
        <dbReference type="SAM" id="Phobius"/>
    </source>
</evidence>
<keyword evidence="1" id="KW-0472">Membrane</keyword>
<keyword evidence="2" id="KW-0732">Signal</keyword>
<evidence type="ECO:0000313" key="4">
    <source>
        <dbReference type="Proteomes" id="UP000268014"/>
    </source>
</evidence>
<dbReference type="EMBL" id="UZAF01016171">
    <property type="protein sequence ID" value="VDO22344.1"/>
    <property type="molecule type" value="Genomic_DNA"/>
</dbReference>
<dbReference type="AlphaFoldDB" id="A0A0N4W2V2"/>
<dbReference type="OrthoDB" id="5793741at2759"/>
<reference evidence="3 4" key="2">
    <citation type="submission" date="2018-11" db="EMBL/GenBank/DDBJ databases">
        <authorList>
            <consortium name="Pathogen Informatics"/>
        </authorList>
    </citation>
    <scope>NUCLEOTIDE SEQUENCE [LARGE SCALE GENOMIC DNA]</scope>
    <source>
        <strain evidence="3 4">MHpl1</strain>
    </source>
</reference>
<dbReference type="PROSITE" id="PS51257">
    <property type="entry name" value="PROKAR_LIPOPROTEIN"/>
    <property type="match status" value="1"/>
</dbReference>
<evidence type="ECO:0000313" key="5">
    <source>
        <dbReference type="WBParaSite" id="HPLM_0000408301-mRNA-1"/>
    </source>
</evidence>
<name>A0A0N4W2V2_HAEPC</name>
<keyword evidence="1" id="KW-1133">Transmembrane helix</keyword>
<feature type="chain" id="PRO_5043123380" evidence="2">
    <location>
        <begin position="21"/>
        <end position="133"/>
    </location>
</feature>
<dbReference type="WBParaSite" id="HPLM_0000408301-mRNA-1">
    <property type="protein sequence ID" value="HPLM_0000408301-mRNA-1"/>
    <property type="gene ID" value="HPLM_0000408301"/>
</dbReference>
<dbReference type="Proteomes" id="UP000268014">
    <property type="component" value="Unassembled WGS sequence"/>
</dbReference>
<organism evidence="5">
    <name type="scientific">Haemonchus placei</name>
    <name type="common">Barber's pole worm</name>
    <dbReference type="NCBI Taxonomy" id="6290"/>
    <lineage>
        <taxon>Eukaryota</taxon>
        <taxon>Metazoa</taxon>
        <taxon>Ecdysozoa</taxon>
        <taxon>Nematoda</taxon>
        <taxon>Chromadorea</taxon>
        <taxon>Rhabditida</taxon>
        <taxon>Rhabditina</taxon>
        <taxon>Rhabditomorpha</taxon>
        <taxon>Strongyloidea</taxon>
        <taxon>Trichostrongylidae</taxon>
        <taxon>Haemonchus</taxon>
    </lineage>
</organism>
<feature type="signal peptide" evidence="2">
    <location>
        <begin position="1"/>
        <end position="20"/>
    </location>
</feature>
<feature type="transmembrane region" description="Helical" evidence="1">
    <location>
        <begin position="78"/>
        <end position="98"/>
    </location>
</feature>
<evidence type="ECO:0000256" key="2">
    <source>
        <dbReference type="SAM" id="SignalP"/>
    </source>
</evidence>
<reference evidence="5" key="1">
    <citation type="submission" date="2017-02" db="UniProtKB">
        <authorList>
            <consortium name="WormBaseParasite"/>
        </authorList>
    </citation>
    <scope>IDENTIFICATION</scope>
</reference>
<evidence type="ECO:0000313" key="3">
    <source>
        <dbReference type="EMBL" id="VDO22344.1"/>
    </source>
</evidence>